<reference evidence="3" key="1">
    <citation type="submission" date="2016-11" db="EMBL/GenBank/DDBJ databases">
        <authorList>
            <person name="Varghese N."/>
            <person name="Submissions S."/>
        </authorList>
    </citation>
    <scope>NUCLEOTIDE SEQUENCE [LARGE SCALE GENOMIC DNA]</scope>
    <source>
        <strain evidence="3">USBA-503</strain>
    </source>
</reference>
<evidence type="ECO:0000313" key="3">
    <source>
        <dbReference type="Proteomes" id="UP000184016"/>
    </source>
</evidence>
<evidence type="ECO:0000259" key="1">
    <source>
        <dbReference type="Pfam" id="PF13701"/>
    </source>
</evidence>
<dbReference type="SUPFAM" id="SSF53098">
    <property type="entry name" value="Ribonuclease H-like"/>
    <property type="match status" value="1"/>
</dbReference>
<gene>
    <name evidence="2" type="ORF">SAMN05443507_1601</name>
</gene>
<dbReference type="Proteomes" id="UP000184016">
    <property type="component" value="Unassembled WGS sequence"/>
</dbReference>
<organism evidence="2 3">
    <name type="scientific">Alicyclobacillus tolerans</name>
    <dbReference type="NCBI Taxonomy" id="90970"/>
    <lineage>
        <taxon>Bacteria</taxon>
        <taxon>Bacillati</taxon>
        <taxon>Bacillota</taxon>
        <taxon>Bacilli</taxon>
        <taxon>Bacillales</taxon>
        <taxon>Alicyclobacillaceae</taxon>
        <taxon>Alicyclobacillus</taxon>
    </lineage>
</organism>
<dbReference type="InterPro" id="IPR012337">
    <property type="entry name" value="RNaseH-like_sf"/>
</dbReference>
<keyword evidence="3" id="KW-1185">Reference proteome</keyword>
<dbReference type="InterPro" id="IPR025668">
    <property type="entry name" value="Tnp_DDE_dom"/>
</dbReference>
<dbReference type="NCBIfam" id="NF033539">
    <property type="entry name" value="transpos_IS1380"/>
    <property type="match status" value="1"/>
</dbReference>
<name>A0A1M6YLU3_9BACL</name>
<dbReference type="InterPro" id="IPR047960">
    <property type="entry name" value="Transpos_IS1380"/>
</dbReference>
<dbReference type="Pfam" id="PF13701">
    <property type="entry name" value="DDE_Tnp_1_4"/>
    <property type="match status" value="1"/>
</dbReference>
<dbReference type="RefSeq" id="WP_072875511.1">
    <property type="nucleotide sequence ID" value="NZ_FRAF01000060.1"/>
</dbReference>
<dbReference type="AlphaFoldDB" id="A0A1M6YLU3"/>
<protein>
    <submittedName>
        <fullName evidence="2">Transposase, IS4 family</fullName>
    </submittedName>
</protein>
<accession>A0A1M6YLU3</accession>
<dbReference type="EMBL" id="FRAF01000060">
    <property type="protein sequence ID" value="SHL19274.1"/>
    <property type="molecule type" value="Genomic_DNA"/>
</dbReference>
<sequence length="438" mass="50169">MKQSNHTRSQYARKSCTIHTRYDLNGATSFGGATGLIDFVLGTGIDREFWVHELRKGRNTQFHMDDIALTVIFGSLLGQERIFHFEDIEQDPLLKLKLDVPKLPDTSLLYKDMKRLGSDNGIKAIRSAHRQILKSLLPKGQGIVVDIDSSVETVYGAQQQSAVGYNPHHHGRASFHPLLAFDSLTGCCLYDDLRSGDAHTSDGFADFYKAIKDQLPDGVNIRAVRMDKVFTGEKVFQILEQDKRDYVIKLKWTKRLAQLALAPNLLWHCITVSDREHCDAASIMYQATSWDKPRRVVILRRLDIDPQECLCADWLWEYEAIATTLDWSGEDVWHFYNFRGNAENHIKEAKYGFAIDQFSSQNFDANKALQGLKLLAYNLLLLYKHVALQPGVRQWTAGRLRRRLFHLPGILVRHARQWSIRLPVYAKHRSLLMLHAAT</sequence>
<evidence type="ECO:0000313" key="2">
    <source>
        <dbReference type="EMBL" id="SHL19274.1"/>
    </source>
</evidence>
<proteinExistence type="predicted"/>
<feature type="domain" description="Transposase DDE" evidence="1">
    <location>
        <begin position="26"/>
        <end position="433"/>
    </location>
</feature>